<dbReference type="InterPro" id="IPR007318">
    <property type="entry name" value="Phopholipid_MeTrfase"/>
</dbReference>
<keyword evidence="4 5" id="KW-0472">Membrane</keyword>
<evidence type="ECO:0000256" key="4">
    <source>
        <dbReference type="ARBA" id="ARBA00023136"/>
    </source>
</evidence>
<organism evidence="6 7">
    <name type="scientific">Shewanella atlantica</name>
    <dbReference type="NCBI Taxonomy" id="271099"/>
    <lineage>
        <taxon>Bacteria</taxon>
        <taxon>Pseudomonadati</taxon>
        <taxon>Pseudomonadota</taxon>
        <taxon>Gammaproteobacteria</taxon>
        <taxon>Alteromonadales</taxon>
        <taxon>Shewanellaceae</taxon>
        <taxon>Shewanella</taxon>
    </lineage>
</organism>
<dbReference type="EMBL" id="RXNV01000003">
    <property type="protein sequence ID" value="RTR32794.1"/>
    <property type="molecule type" value="Genomic_DNA"/>
</dbReference>
<dbReference type="OrthoDB" id="9811969at2"/>
<accession>A0A3S0RNM0</accession>
<comment type="caution">
    <text evidence="6">The sequence shown here is derived from an EMBL/GenBank/DDBJ whole genome shotgun (WGS) entry which is preliminary data.</text>
</comment>
<dbReference type="Gene3D" id="1.20.120.1630">
    <property type="match status" value="1"/>
</dbReference>
<dbReference type="GO" id="GO:0012505">
    <property type="term" value="C:endomembrane system"/>
    <property type="evidence" value="ECO:0007669"/>
    <property type="project" value="UniProtKB-SubCell"/>
</dbReference>
<evidence type="ECO:0000313" key="6">
    <source>
        <dbReference type="EMBL" id="RTR32794.1"/>
    </source>
</evidence>
<evidence type="ECO:0000256" key="3">
    <source>
        <dbReference type="ARBA" id="ARBA00022989"/>
    </source>
</evidence>
<feature type="transmembrane region" description="Helical" evidence="5">
    <location>
        <begin position="46"/>
        <end position="66"/>
    </location>
</feature>
<reference evidence="6 7" key="1">
    <citation type="submission" date="2018-12" db="EMBL/GenBank/DDBJ databases">
        <authorList>
            <person name="Yu L."/>
        </authorList>
    </citation>
    <scope>NUCLEOTIDE SEQUENCE [LARGE SCALE GENOMIC DNA]</scope>
    <source>
        <strain evidence="6 7">HAW-EB5</strain>
    </source>
</reference>
<name>A0A3S0RNM0_9GAMM</name>
<evidence type="ECO:0000256" key="1">
    <source>
        <dbReference type="ARBA" id="ARBA00004127"/>
    </source>
</evidence>
<keyword evidence="3 5" id="KW-1133">Transmembrane helix</keyword>
<keyword evidence="7" id="KW-1185">Reference proteome</keyword>
<comment type="subcellular location">
    <subcellularLocation>
        <location evidence="1">Endomembrane system</location>
        <topology evidence="1">Multi-pass membrane protein</topology>
    </subcellularLocation>
</comment>
<dbReference type="Proteomes" id="UP000282060">
    <property type="component" value="Unassembled WGS sequence"/>
</dbReference>
<keyword evidence="6" id="KW-0489">Methyltransferase</keyword>
<keyword evidence="6" id="KW-0808">Transferase</keyword>
<dbReference type="PANTHER" id="PTHR43847:SF1">
    <property type="entry name" value="BLL3993 PROTEIN"/>
    <property type="match status" value="1"/>
</dbReference>
<protein>
    <submittedName>
        <fullName evidence="6">Isoprenylcysteine carboxylmethyltransferase family protein</fullName>
    </submittedName>
</protein>
<dbReference type="GO" id="GO:0008168">
    <property type="term" value="F:methyltransferase activity"/>
    <property type="evidence" value="ECO:0007669"/>
    <property type="project" value="UniProtKB-KW"/>
</dbReference>
<proteinExistence type="predicted"/>
<dbReference type="Pfam" id="PF04191">
    <property type="entry name" value="PEMT"/>
    <property type="match status" value="1"/>
</dbReference>
<gene>
    <name evidence="6" type="ORF">EKG39_10515</name>
</gene>
<dbReference type="GO" id="GO:0032259">
    <property type="term" value="P:methylation"/>
    <property type="evidence" value="ECO:0007669"/>
    <property type="project" value="UniProtKB-KW"/>
</dbReference>
<dbReference type="InterPro" id="IPR052527">
    <property type="entry name" value="Metal_cation-efflux_comp"/>
</dbReference>
<feature type="transmembrane region" description="Helical" evidence="5">
    <location>
        <begin position="97"/>
        <end position="117"/>
    </location>
</feature>
<dbReference type="PANTHER" id="PTHR43847">
    <property type="entry name" value="BLL3993 PROTEIN"/>
    <property type="match status" value="1"/>
</dbReference>
<sequence length="159" mass="18237">MERFMEKDLKGAGVKIPPPVIFILFMLLAHANELLFPIGITFAPVITYIGLGLVMGGLILLFSLLLQFKRVKTSIEPWQPTSSIIKTGLYKYSRNPIYLALCTIPIGLGLYFSHVWLITSVIPSCIGVYYVAIRPEEAYLTRKFGDEYIRYQQQVRRWF</sequence>
<evidence type="ECO:0000313" key="7">
    <source>
        <dbReference type="Proteomes" id="UP000282060"/>
    </source>
</evidence>
<dbReference type="AlphaFoldDB" id="A0A3S0RNM0"/>
<evidence type="ECO:0000256" key="5">
    <source>
        <dbReference type="SAM" id="Phobius"/>
    </source>
</evidence>
<keyword evidence="2 5" id="KW-0812">Transmembrane</keyword>
<evidence type="ECO:0000256" key="2">
    <source>
        <dbReference type="ARBA" id="ARBA00022692"/>
    </source>
</evidence>